<keyword evidence="8" id="KW-0325">Glycoprotein</keyword>
<feature type="transmembrane region" description="Helical" evidence="9">
    <location>
        <begin position="242"/>
        <end position="267"/>
    </location>
</feature>
<feature type="domain" description="Casparian strip membrane protein" evidence="10">
    <location>
        <begin position="41"/>
        <end position="96"/>
    </location>
</feature>
<dbReference type="PANTHER" id="PTHR33573:SF48">
    <property type="entry name" value="CASP-LIKE PROTEIN 3A1"/>
    <property type="match status" value="1"/>
</dbReference>
<comment type="subunit">
    <text evidence="3 9">Homodimer and heterodimers.</text>
</comment>
<dbReference type="InterPro" id="IPR006459">
    <property type="entry name" value="CASP/CASPL"/>
</dbReference>
<keyword evidence="12" id="KW-1185">Reference proteome</keyword>
<proteinExistence type="inferred from homology"/>
<organism evidence="11 12">
    <name type="scientific">Carnegiea gigantea</name>
    <dbReference type="NCBI Taxonomy" id="171969"/>
    <lineage>
        <taxon>Eukaryota</taxon>
        <taxon>Viridiplantae</taxon>
        <taxon>Streptophyta</taxon>
        <taxon>Embryophyta</taxon>
        <taxon>Tracheophyta</taxon>
        <taxon>Spermatophyta</taxon>
        <taxon>Magnoliopsida</taxon>
        <taxon>eudicotyledons</taxon>
        <taxon>Gunneridae</taxon>
        <taxon>Pentapetalae</taxon>
        <taxon>Caryophyllales</taxon>
        <taxon>Cactineae</taxon>
        <taxon>Cactaceae</taxon>
        <taxon>Cactoideae</taxon>
        <taxon>Echinocereeae</taxon>
        <taxon>Carnegiea</taxon>
    </lineage>
</organism>
<dbReference type="InterPro" id="IPR006702">
    <property type="entry name" value="CASP_dom"/>
</dbReference>
<dbReference type="EMBL" id="JAKOGI010000487">
    <property type="protein sequence ID" value="KAJ8434314.1"/>
    <property type="molecule type" value="Genomic_DNA"/>
</dbReference>
<evidence type="ECO:0000256" key="4">
    <source>
        <dbReference type="ARBA" id="ARBA00022475"/>
    </source>
</evidence>
<dbReference type="PANTHER" id="PTHR33573">
    <property type="entry name" value="CASP-LIKE PROTEIN 4A4"/>
    <property type="match status" value="1"/>
</dbReference>
<keyword evidence="4 9" id="KW-1003">Cell membrane</keyword>
<comment type="subcellular location">
    <subcellularLocation>
        <location evidence="1 9">Cell membrane</location>
        <topology evidence="1 9">Multi-pass membrane protein</topology>
    </subcellularLocation>
</comment>
<evidence type="ECO:0000256" key="1">
    <source>
        <dbReference type="ARBA" id="ARBA00004651"/>
    </source>
</evidence>
<evidence type="ECO:0000256" key="7">
    <source>
        <dbReference type="ARBA" id="ARBA00023136"/>
    </source>
</evidence>
<gene>
    <name evidence="11" type="ORF">Cgig2_009939</name>
</gene>
<evidence type="ECO:0000256" key="6">
    <source>
        <dbReference type="ARBA" id="ARBA00022989"/>
    </source>
</evidence>
<evidence type="ECO:0000256" key="9">
    <source>
        <dbReference type="RuleBase" id="RU361233"/>
    </source>
</evidence>
<comment type="caution">
    <text evidence="9">Lacks conserved residue(s) required for the propagation of feature annotation.</text>
</comment>
<keyword evidence="6 9" id="KW-1133">Transmembrane helix</keyword>
<sequence length="270" mass="29257">MGEVVSEVKSPAADSPAPGVEMVTIVSSSLFACRSSCRKVWAAVHVILRVLCLLSSVVSLCVMVTAEQSSTLSLFGFQLPVYSKWSFSDSFQYSLSLHLSIFMVDLIVCILDIPKDIGIYDDIATWNLDCINAHVDDFCVLPLYCGLVYATLCRYLVGVSAAVAAHSSLQLLISVSRLRRKVSAVPSPSYAWLLYAGDKVFAYATMSAGSAASGVTSLNRTGIRHSSLPNFCKPLQTLCNRVGISIAFTFFSCFLLAASTVLDVIWLNCF</sequence>
<keyword evidence="5 9" id="KW-0812">Transmembrane</keyword>
<feature type="domain" description="Casparian strip membrane protein" evidence="10">
    <location>
        <begin position="154"/>
        <end position="255"/>
    </location>
</feature>
<evidence type="ECO:0000259" key="10">
    <source>
        <dbReference type="Pfam" id="PF04535"/>
    </source>
</evidence>
<feature type="transmembrane region" description="Helical" evidence="9">
    <location>
        <begin position="46"/>
        <end position="66"/>
    </location>
</feature>
<reference evidence="11" key="1">
    <citation type="submission" date="2022-04" db="EMBL/GenBank/DDBJ databases">
        <title>Carnegiea gigantea Genome sequencing and assembly v2.</title>
        <authorList>
            <person name="Copetti D."/>
            <person name="Sanderson M.J."/>
            <person name="Burquez A."/>
            <person name="Wojciechowski M.F."/>
        </authorList>
    </citation>
    <scope>NUCLEOTIDE SEQUENCE</scope>
    <source>
        <strain evidence="11">SGP5-SGP5p</strain>
        <tissue evidence="11">Aerial part</tissue>
    </source>
</reference>
<evidence type="ECO:0000313" key="12">
    <source>
        <dbReference type="Proteomes" id="UP001153076"/>
    </source>
</evidence>
<accession>A0A9Q1K043</accession>
<evidence type="ECO:0000256" key="3">
    <source>
        <dbReference type="ARBA" id="ARBA00011489"/>
    </source>
</evidence>
<comment type="similarity">
    <text evidence="2 9">Belongs to the Casparian strip membrane proteins (CASP) family.</text>
</comment>
<feature type="transmembrane region" description="Helical" evidence="9">
    <location>
        <begin position="91"/>
        <end position="111"/>
    </location>
</feature>
<protein>
    <recommendedName>
        <fullName evidence="9">CASP-like protein</fullName>
    </recommendedName>
</protein>
<dbReference type="OrthoDB" id="1918787at2759"/>
<dbReference type="NCBIfam" id="TIGR01569">
    <property type="entry name" value="A_tha_TIGR01569"/>
    <property type="match status" value="1"/>
</dbReference>
<dbReference type="GO" id="GO:0005886">
    <property type="term" value="C:plasma membrane"/>
    <property type="evidence" value="ECO:0007669"/>
    <property type="project" value="UniProtKB-SubCell"/>
</dbReference>
<dbReference type="Proteomes" id="UP001153076">
    <property type="component" value="Unassembled WGS sequence"/>
</dbReference>
<comment type="caution">
    <text evidence="11">The sequence shown here is derived from an EMBL/GenBank/DDBJ whole genome shotgun (WGS) entry which is preliminary data.</text>
</comment>
<dbReference type="AlphaFoldDB" id="A0A9Q1K043"/>
<dbReference type="Pfam" id="PF04535">
    <property type="entry name" value="CASP_dom"/>
    <property type="match status" value="2"/>
</dbReference>
<evidence type="ECO:0000313" key="11">
    <source>
        <dbReference type="EMBL" id="KAJ8434314.1"/>
    </source>
</evidence>
<keyword evidence="7 9" id="KW-0472">Membrane</keyword>
<evidence type="ECO:0000256" key="5">
    <source>
        <dbReference type="ARBA" id="ARBA00022692"/>
    </source>
</evidence>
<name>A0A9Q1K043_9CARY</name>
<evidence type="ECO:0000256" key="8">
    <source>
        <dbReference type="ARBA" id="ARBA00023180"/>
    </source>
</evidence>
<evidence type="ECO:0000256" key="2">
    <source>
        <dbReference type="ARBA" id="ARBA00007651"/>
    </source>
</evidence>